<dbReference type="GO" id="GO:0005524">
    <property type="term" value="F:ATP binding"/>
    <property type="evidence" value="ECO:0007669"/>
    <property type="project" value="UniProtKB-UniRule"/>
</dbReference>
<evidence type="ECO:0000259" key="2">
    <source>
        <dbReference type="PROSITE" id="PS50975"/>
    </source>
</evidence>
<proteinExistence type="predicted"/>
<gene>
    <name evidence="3" type="ORF">EBN88_07530</name>
</gene>
<reference evidence="3 4" key="1">
    <citation type="submission" date="2018-10" db="EMBL/GenBank/DDBJ databases">
        <title>Isolation, diversity and antifungal activity of actinobacteria from wheat.</title>
        <authorList>
            <person name="Han C."/>
        </authorList>
    </citation>
    <scope>NUCLEOTIDE SEQUENCE [LARGE SCALE GENOMIC DNA]</scope>
    <source>
        <strain evidence="3 4">NEAU-YY642</strain>
    </source>
</reference>
<feature type="domain" description="ATP-grasp" evidence="2">
    <location>
        <begin position="95"/>
        <end position="274"/>
    </location>
</feature>
<dbReference type="InterPro" id="IPR005479">
    <property type="entry name" value="CPAse_ATP-bd"/>
</dbReference>
<dbReference type="InterPro" id="IPR011761">
    <property type="entry name" value="ATP-grasp"/>
</dbReference>
<dbReference type="Gene3D" id="3.30.470.20">
    <property type="entry name" value="ATP-grasp fold, B domain"/>
    <property type="match status" value="1"/>
</dbReference>
<dbReference type="EMBL" id="RFFJ01000025">
    <property type="protein sequence ID" value="RMI43393.1"/>
    <property type="molecule type" value="Genomic_DNA"/>
</dbReference>
<dbReference type="RefSeq" id="WP_122183036.1">
    <property type="nucleotide sequence ID" value="NZ_RFFJ01000025.1"/>
</dbReference>
<name>A0A3M2M3J9_9ACTN</name>
<dbReference type="AlphaFoldDB" id="A0A3M2M3J9"/>
<keyword evidence="4" id="KW-1185">Reference proteome</keyword>
<sequence>MRQRIHVISSDSVAGWLPEFRVAEADRPRLAAPTDRAELAALETAPGEREFVFVSDHDTLARDLAWAGELRRAGHPVRCQSATAVGLALDKVEMKRFLRRSGVATPPWRAPRRAAPDWPMAPADAVWKQRTGTQSRGIRLGRSSDTPSADEYGEVYRDGVEFSVNVFARQGTATVLPPVWKGPTSRQLVPPWQRTRLCAPGTVAPELAARLVRTAADLAGALEADGFLEVEYLVGDDGVAQVLEINPRVSGTLRMSALAAAEPILSWYDARPLPESLPALRCAVEVPHAGPRFVLPERGVYATSRLTVVAATPQELLHRIDGLRALGVSDAAVDALLDETASPLLTDLPAMAGV</sequence>
<dbReference type="GO" id="GO:0046872">
    <property type="term" value="F:metal ion binding"/>
    <property type="evidence" value="ECO:0007669"/>
    <property type="project" value="InterPro"/>
</dbReference>
<protein>
    <submittedName>
        <fullName evidence="3">ATP-grasp domain-containing protein</fullName>
    </submittedName>
</protein>
<comment type="caution">
    <text evidence="3">The sequence shown here is derived from an EMBL/GenBank/DDBJ whole genome shotgun (WGS) entry which is preliminary data.</text>
</comment>
<dbReference type="SUPFAM" id="SSF56059">
    <property type="entry name" value="Glutathione synthetase ATP-binding domain-like"/>
    <property type="match status" value="1"/>
</dbReference>
<dbReference type="Pfam" id="PF15632">
    <property type="entry name" value="ATPgrasp_Ter"/>
    <property type="match status" value="1"/>
</dbReference>
<dbReference type="PROSITE" id="PS50975">
    <property type="entry name" value="ATP_GRASP"/>
    <property type="match status" value="1"/>
</dbReference>
<dbReference type="Proteomes" id="UP000278673">
    <property type="component" value="Unassembled WGS sequence"/>
</dbReference>
<organism evidence="3 4">
    <name type="scientific">Streptomyces triticirhizae</name>
    <dbReference type="NCBI Taxonomy" id="2483353"/>
    <lineage>
        <taxon>Bacteria</taxon>
        <taxon>Bacillati</taxon>
        <taxon>Actinomycetota</taxon>
        <taxon>Actinomycetes</taxon>
        <taxon>Kitasatosporales</taxon>
        <taxon>Streptomycetaceae</taxon>
        <taxon>Streptomyces</taxon>
    </lineage>
</organism>
<keyword evidence="1" id="KW-0547">Nucleotide-binding</keyword>
<evidence type="ECO:0000256" key="1">
    <source>
        <dbReference type="PROSITE-ProRule" id="PRU00409"/>
    </source>
</evidence>
<accession>A0A3M2M3J9</accession>
<evidence type="ECO:0000313" key="4">
    <source>
        <dbReference type="Proteomes" id="UP000278673"/>
    </source>
</evidence>
<evidence type="ECO:0000313" key="3">
    <source>
        <dbReference type="EMBL" id="RMI43393.1"/>
    </source>
</evidence>
<dbReference type="PROSITE" id="PS00867">
    <property type="entry name" value="CPSASE_2"/>
    <property type="match status" value="1"/>
</dbReference>
<keyword evidence="1" id="KW-0067">ATP-binding</keyword>